<evidence type="ECO:0000259" key="2">
    <source>
        <dbReference type="PROSITE" id="PS51757"/>
    </source>
</evidence>
<dbReference type="GO" id="GO:0016459">
    <property type="term" value="C:myosin complex"/>
    <property type="evidence" value="ECO:0007669"/>
    <property type="project" value="InterPro"/>
</dbReference>
<dbReference type="PANTHER" id="PTHR34969:SF1">
    <property type="entry name" value="TH1 DOMAIN-CONTAINING PROTEIN"/>
    <property type="match status" value="1"/>
</dbReference>
<dbReference type="EMBL" id="CASHTH010001031">
    <property type="protein sequence ID" value="CAI8010353.1"/>
    <property type="molecule type" value="Genomic_DNA"/>
</dbReference>
<dbReference type="AlphaFoldDB" id="A0AA35RGM6"/>
<dbReference type="GO" id="GO:0003774">
    <property type="term" value="F:cytoskeletal motor activity"/>
    <property type="evidence" value="ECO:0007669"/>
    <property type="project" value="InterPro"/>
</dbReference>
<dbReference type="Proteomes" id="UP001174909">
    <property type="component" value="Unassembled WGS sequence"/>
</dbReference>
<dbReference type="InterPro" id="IPR010926">
    <property type="entry name" value="Myosin_TH1"/>
</dbReference>
<feature type="region of interest" description="Disordered" evidence="1">
    <location>
        <begin position="1"/>
        <end position="27"/>
    </location>
</feature>
<feature type="domain" description="TH1" evidence="2">
    <location>
        <begin position="40"/>
        <end position="108"/>
    </location>
</feature>
<keyword evidence="4" id="KW-1185">Reference proteome</keyword>
<name>A0AA35RGM6_GEOBA</name>
<reference evidence="3" key="1">
    <citation type="submission" date="2023-03" db="EMBL/GenBank/DDBJ databases">
        <authorList>
            <person name="Steffen K."/>
            <person name="Cardenas P."/>
        </authorList>
    </citation>
    <scope>NUCLEOTIDE SEQUENCE</scope>
</reference>
<proteinExistence type="predicted"/>
<dbReference type="PROSITE" id="PS51757">
    <property type="entry name" value="TH1"/>
    <property type="match status" value="1"/>
</dbReference>
<comment type="caution">
    <text evidence="3">The sequence shown here is derived from an EMBL/GenBank/DDBJ whole genome shotgun (WGS) entry which is preliminary data.</text>
</comment>
<feature type="compositionally biased region" description="Acidic residues" evidence="1">
    <location>
        <begin position="11"/>
        <end position="27"/>
    </location>
</feature>
<sequence>MTQVVNTAEWAGEDSTELDLDVPENSTEEDDKLREYWAKKERRRSSFLKDFVGDSLGLKENQRILMHLTKFGESTVLFSDVVMKVNRRGRLQERWLMITGIIYLCQPM</sequence>
<dbReference type="PANTHER" id="PTHR34969">
    <property type="entry name" value="OS01G0621700 PROTEIN"/>
    <property type="match status" value="1"/>
</dbReference>
<dbReference type="Pfam" id="PF06017">
    <property type="entry name" value="Myosin_TH1"/>
    <property type="match status" value="1"/>
</dbReference>
<protein>
    <recommendedName>
        <fullName evidence="2">TH1 domain-containing protein</fullName>
    </recommendedName>
</protein>
<evidence type="ECO:0000256" key="1">
    <source>
        <dbReference type="SAM" id="MobiDB-lite"/>
    </source>
</evidence>
<organism evidence="3 4">
    <name type="scientific">Geodia barretti</name>
    <name type="common">Barrett's horny sponge</name>
    <dbReference type="NCBI Taxonomy" id="519541"/>
    <lineage>
        <taxon>Eukaryota</taxon>
        <taxon>Metazoa</taxon>
        <taxon>Porifera</taxon>
        <taxon>Demospongiae</taxon>
        <taxon>Heteroscleromorpha</taxon>
        <taxon>Tetractinellida</taxon>
        <taxon>Astrophorina</taxon>
        <taxon>Geodiidae</taxon>
        <taxon>Geodia</taxon>
    </lineage>
</organism>
<accession>A0AA35RGM6</accession>
<evidence type="ECO:0000313" key="4">
    <source>
        <dbReference type="Proteomes" id="UP001174909"/>
    </source>
</evidence>
<gene>
    <name evidence="3" type="ORF">GBAR_LOCUS6829</name>
</gene>
<evidence type="ECO:0000313" key="3">
    <source>
        <dbReference type="EMBL" id="CAI8010353.1"/>
    </source>
</evidence>